<accession>A0ABN7WEI4</accession>
<feature type="non-terminal residue" evidence="1">
    <location>
        <position position="1"/>
    </location>
</feature>
<organism evidence="1 2">
    <name type="scientific">Gigaspora margarita</name>
    <dbReference type="NCBI Taxonomy" id="4874"/>
    <lineage>
        <taxon>Eukaryota</taxon>
        <taxon>Fungi</taxon>
        <taxon>Fungi incertae sedis</taxon>
        <taxon>Mucoromycota</taxon>
        <taxon>Glomeromycotina</taxon>
        <taxon>Glomeromycetes</taxon>
        <taxon>Diversisporales</taxon>
        <taxon>Gigasporaceae</taxon>
        <taxon>Gigaspora</taxon>
    </lineage>
</organism>
<gene>
    <name evidence="1" type="ORF">GMARGA_LOCUS29861</name>
</gene>
<keyword evidence="2" id="KW-1185">Reference proteome</keyword>
<proteinExistence type="predicted"/>
<protein>
    <submittedName>
        <fullName evidence="1">45115_t:CDS:1</fullName>
    </submittedName>
</protein>
<evidence type="ECO:0000313" key="2">
    <source>
        <dbReference type="Proteomes" id="UP000789901"/>
    </source>
</evidence>
<sequence length="43" mass="4746">IHGIQGCQPFSQNAQPPSDSVFYIVDTPNIQAQQIVENIAYTL</sequence>
<reference evidence="1 2" key="1">
    <citation type="submission" date="2021-06" db="EMBL/GenBank/DDBJ databases">
        <authorList>
            <person name="Kallberg Y."/>
            <person name="Tangrot J."/>
            <person name="Rosling A."/>
        </authorList>
    </citation>
    <scope>NUCLEOTIDE SEQUENCE [LARGE SCALE GENOMIC DNA]</scope>
    <source>
        <strain evidence="1 2">120-4 pot B 10/14</strain>
    </source>
</reference>
<comment type="caution">
    <text evidence="1">The sequence shown here is derived from an EMBL/GenBank/DDBJ whole genome shotgun (WGS) entry which is preliminary data.</text>
</comment>
<dbReference type="EMBL" id="CAJVQB010040939">
    <property type="protein sequence ID" value="CAG8828975.1"/>
    <property type="molecule type" value="Genomic_DNA"/>
</dbReference>
<dbReference type="Proteomes" id="UP000789901">
    <property type="component" value="Unassembled WGS sequence"/>
</dbReference>
<name>A0ABN7WEI4_GIGMA</name>
<evidence type="ECO:0000313" key="1">
    <source>
        <dbReference type="EMBL" id="CAG8828975.1"/>
    </source>
</evidence>